<name>A6P2Z3_9FIRM</name>
<reference evidence="1 2" key="2">
    <citation type="submission" date="2007-06" db="EMBL/GenBank/DDBJ databases">
        <title>Draft genome sequence of Pseudoflavonifractor capillosus ATCC 29799.</title>
        <authorList>
            <person name="Sudarsanam P."/>
            <person name="Ley R."/>
            <person name="Guruge J."/>
            <person name="Turnbaugh P.J."/>
            <person name="Mahowald M."/>
            <person name="Liep D."/>
            <person name="Gordon J."/>
        </authorList>
    </citation>
    <scope>NUCLEOTIDE SEQUENCE [LARGE SCALE GENOMIC DNA]</scope>
    <source>
        <strain evidence="1 2">ATCC 29799</strain>
    </source>
</reference>
<dbReference type="Proteomes" id="UP000003639">
    <property type="component" value="Unassembled WGS sequence"/>
</dbReference>
<evidence type="ECO:0000313" key="2">
    <source>
        <dbReference type="Proteomes" id="UP000003639"/>
    </source>
</evidence>
<dbReference type="EMBL" id="AAXG02000061">
    <property type="protein sequence ID" value="EDM97322.1"/>
    <property type="molecule type" value="Genomic_DNA"/>
</dbReference>
<accession>A6P2Z3</accession>
<keyword evidence="2" id="KW-1185">Reference proteome</keyword>
<dbReference type="AlphaFoldDB" id="A6P2Z3"/>
<reference evidence="1 2" key="1">
    <citation type="submission" date="2007-04" db="EMBL/GenBank/DDBJ databases">
        <authorList>
            <person name="Fulton L."/>
            <person name="Clifton S."/>
            <person name="Fulton B."/>
            <person name="Xu J."/>
            <person name="Minx P."/>
            <person name="Pepin K.H."/>
            <person name="Johnson M."/>
            <person name="Thiruvilangam P."/>
            <person name="Bhonagiri V."/>
            <person name="Nash W.E."/>
            <person name="Mardis E.R."/>
            <person name="Wilson R.K."/>
        </authorList>
    </citation>
    <scope>NUCLEOTIDE SEQUENCE [LARGE SCALE GENOMIC DNA]</scope>
    <source>
        <strain evidence="1 2">ATCC 29799</strain>
    </source>
</reference>
<organism evidence="1 2">
    <name type="scientific">Pseudoflavonifractor capillosus ATCC 29799</name>
    <dbReference type="NCBI Taxonomy" id="411467"/>
    <lineage>
        <taxon>Bacteria</taxon>
        <taxon>Bacillati</taxon>
        <taxon>Bacillota</taxon>
        <taxon>Clostridia</taxon>
        <taxon>Eubacteriales</taxon>
        <taxon>Oscillospiraceae</taxon>
        <taxon>Pseudoflavonifractor</taxon>
    </lineage>
</organism>
<comment type="caution">
    <text evidence="1">The sequence shown here is derived from an EMBL/GenBank/DDBJ whole genome shotgun (WGS) entry which is preliminary data.</text>
</comment>
<protein>
    <submittedName>
        <fullName evidence="1">Uncharacterized protein</fullName>
    </submittedName>
</protein>
<evidence type="ECO:0000313" key="1">
    <source>
        <dbReference type="EMBL" id="EDM97322.1"/>
    </source>
</evidence>
<gene>
    <name evidence="1" type="ORF">BACCAP_04877</name>
</gene>
<sequence length="31" mass="3376">MGIQDPGVTASQTVHQGLYVGKVFVHEHLQV</sequence>
<proteinExistence type="predicted"/>